<gene>
    <name evidence="1" type="ORF">BGK67_34045</name>
</gene>
<evidence type="ECO:0008006" key="3">
    <source>
        <dbReference type="Google" id="ProtNLM"/>
    </source>
</evidence>
<organism evidence="1 2">
    <name type="scientific">Streptomyces subrutilus</name>
    <dbReference type="NCBI Taxonomy" id="36818"/>
    <lineage>
        <taxon>Bacteria</taxon>
        <taxon>Bacillati</taxon>
        <taxon>Actinomycetota</taxon>
        <taxon>Actinomycetes</taxon>
        <taxon>Kitasatosporales</taxon>
        <taxon>Streptomycetaceae</taxon>
        <taxon>Streptomyces</taxon>
    </lineage>
</organism>
<protein>
    <recommendedName>
        <fullName evidence="3">C2H2-type domain-containing protein</fullName>
    </recommendedName>
</protein>
<dbReference type="EMBL" id="MEHK01000002">
    <property type="protein sequence ID" value="OEJ22544.1"/>
    <property type="molecule type" value="Genomic_DNA"/>
</dbReference>
<dbReference type="AlphaFoldDB" id="A0A1E5P0J0"/>
<comment type="caution">
    <text evidence="1">The sequence shown here is derived from an EMBL/GenBank/DDBJ whole genome shotgun (WGS) entry which is preliminary data.</text>
</comment>
<name>A0A1E5P0J0_9ACTN</name>
<proteinExistence type="predicted"/>
<keyword evidence="2" id="KW-1185">Reference proteome</keyword>
<dbReference type="OrthoDB" id="4249635at2"/>
<evidence type="ECO:0000313" key="1">
    <source>
        <dbReference type="EMBL" id="OEJ22544.1"/>
    </source>
</evidence>
<accession>A0A1E5P0J0</accession>
<sequence>MSRAPDGPYPHPLTPAELPAGDEWLYGCDDCQLPVQGGAAGLAAHRRTVHNPRRDYGDRRIPITIRLDLEF</sequence>
<dbReference type="STRING" id="36818.BGK67_34045"/>
<evidence type="ECO:0000313" key="2">
    <source>
        <dbReference type="Proteomes" id="UP000095705"/>
    </source>
</evidence>
<reference evidence="1 2" key="1">
    <citation type="submission" date="2016-08" db="EMBL/GenBank/DDBJ databases">
        <title>The complete genome of Streptomyces subrutilus 10-1-1.</title>
        <authorList>
            <person name="Chen X."/>
        </authorList>
    </citation>
    <scope>NUCLEOTIDE SEQUENCE [LARGE SCALE GENOMIC DNA]</scope>
    <source>
        <strain evidence="1 2">10-1-1</strain>
    </source>
</reference>
<dbReference type="RefSeq" id="WP_069924592.1">
    <property type="nucleotide sequence ID" value="NZ_MEHK01000002.1"/>
</dbReference>
<dbReference type="Proteomes" id="UP000095705">
    <property type="component" value="Unassembled WGS sequence"/>
</dbReference>